<keyword evidence="2" id="KW-1185">Reference proteome</keyword>
<evidence type="ECO:0000313" key="2">
    <source>
        <dbReference type="Proteomes" id="UP000024635"/>
    </source>
</evidence>
<comment type="caution">
    <text evidence="1">The sequence shown here is derived from an EMBL/GenBank/DDBJ whole genome shotgun (WGS) entry which is preliminary data.</text>
</comment>
<organism evidence="1 2">
    <name type="scientific">Ancylostoma ceylanicum</name>
    <dbReference type="NCBI Taxonomy" id="53326"/>
    <lineage>
        <taxon>Eukaryota</taxon>
        <taxon>Metazoa</taxon>
        <taxon>Ecdysozoa</taxon>
        <taxon>Nematoda</taxon>
        <taxon>Chromadorea</taxon>
        <taxon>Rhabditida</taxon>
        <taxon>Rhabditina</taxon>
        <taxon>Rhabditomorpha</taxon>
        <taxon>Strongyloidea</taxon>
        <taxon>Ancylostomatidae</taxon>
        <taxon>Ancylostomatinae</taxon>
        <taxon>Ancylostoma</taxon>
    </lineage>
</organism>
<dbReference type="AlphaFoldDB" id="A0A016STP4"/>
<sequence>MGRPVTTECRPNTGGDGGIRIRDPGETWCSKDCTLDHSANSPLTHVNLTTQKSGAIAPVTEPGLAGASLLTENVLLLVLSVLKNLCGILQSVVTTPSLYSNLILVAMRTLPERMSPASDPVTMWTREEVLKRHQMRKEKGRMEEAVQKIGGRDCHTQLSPWTPSFEKVGCFPQRRKCFGEVFNKRYER</sequence>
<name>A0A016STP4_9BILA</name>
<gene>
    <name evidence="1" type="primary">Acey_s0179.g732</name>
    <name evidence="1" type="ORF">Y032_0179g732</name>
</gene>
<dbReference type="EMBL" id="JARK01001515">
    <property type="protein sequence ID" value="EYB93757.1"/>
    <property type="molecule type" value="Genomic_DNA"/>
</dbReference>
<protein>
    <submittedName>
        <fullName evidence="1">Uncharacterized protein</fullName>
    </submittedName>
</protein>
<reference evidence="2" key="1">
    <citation type="journal article" date="2015" name="Nat. Genet.">
        <title>The genome and transcriptome of the zoonotic hookworm Ancylostoma ceylanicum identify infection-specific gene families.</title>
        <authorList>
            <person name="Schwarz E.M."/>
            <person name="Hu Y."/>
            <person name="Antoshechkin I."/>
            <person name="Miller M.M."/>
            <person name="Sternberg P.W."/>
            <person name="Aroian R.V."/>
        </authorList>
    </citation>
    <scope>NUCLEOTIDE SEQUENCE</scope>
    <source>
        <strain evidence="2">HY135</strain>
    </source>
</reference>
<dbReference type="Proteomes" id="UP000024635">
    <property type="component" value="Unassembled WGS sequence"/>
</dbReference>
<accession>A0A016STP4</accession>
<evidence type="ECO:0000313" key="1">
    <source>
        <dbReference type="EMBL" id="EYB93757.1"/>
    </source>
</evidence>
<proteinExistence type="predicted"/>